<dbReference type="Proteomes" id="UP000276133">
    <property type="component" value="Unassembled WGS sequence"/>
</dbReference>
<dbReference type="AlphaFoldDB" id="A0A3M7R7P4"/>
<feature type="transmembrane region" description="Helical" evidence="1">
    <location>
        <begin position="80"/>
        <end position="111"/>
    </location>
</feature>
<evidence type="ECO:0000313" key="2">
    <source>
        <dbReference type="EMBL" id="RNA19479.1"/>
    </source>
</evidence>
<keyword evidence="1" id="KW-0812">Transmembrane</keyword>
<keyword evidence="3" id="KW-1185">Reference proteome</keyword>
<feature type="transmembrane region" description="Helical" evidence="1">
    <location>
        <begin position="39"/>
        <end position="60"/>
    </location>
</feature>
<keyword evidence="1" id="KW-1133">Transmembrane helix</keyword>
<reference evidence="2 3" key="1">
    <citation type="journal article" date="2018" name="Sci. Rep.">
        <title>Genomic signatures of local adaptation to the degree of environmental predictability in rotifers.</title>
        <authorList>
            <person name="Franch-Gras L."/>
            <person name="Hahn C."/>
            <person name="Garcia-Roger E.M."/>
            <person name="Carmona M.J."/>
            <person name="Serra M."/>
            <person name="Gomez A."/>
        </authorList>
    </citation>
    <scope>NUCLEOTIDE SEQUENCE [LARGE SCALE GENOMIC DNA]</scope>
    <source>
        <strain evidence="2">HYR1</strain>
    </source>
</reference>
<accession>A0A3M7R7P4</accession>
<name>A0A3M7R7P4_BRAPC</name>
<protein>
    <submittedName>
        <fullName evidence="2">Uncharacterized protein</fullName>
    </submittedName>
</protein>
<comment type="caution">
    <text evidence="2">The sequence shown here is derived from an EMBL/GenBank/DDBJ whole genome shotgun (WGS) entry which is preliminary data.</text>
</comment>
<keyword evidence="1" id="KW-0472">Membrane</keyword>
<evidence type="ECO:0000313" key="3">
    <source>
        <dbReference type="Proteomes" id="UP000276133"/>
    </source>
</evidence>
<evidence type="ECO:0000256" key="1">
    <source>
        <dbReference type="SAM" id="Phobius"/>
    </source>
</evidence>
<organism evidence="2 3">
    <name type="scientific">Brachionus plicatilis</name>
    <name type="common">Marine rotifer</name>
    <name type="synonym">Brachionus muelleri</name>
    <dbReference type="NCBI Taxonomy" id="10195"/>
    <lineage>
        <taxon>Eukaryota</taxon>
        <taxon>Metazoa</taxon>
        <taxon>Spiralia</taxon>
        <taxon>Gnathifera</taxon>
        <taxon>Rotifera</taxon>
        <taxon>Eurotatoria</taxon>
        <taxon>Monogononta</taxon>
        <taxon>Pseudotrocha</taxon>
        <taxon>Ploima</taxon>
        <taxon>Brachionidae</taxon>
        <taxon>Brachionus</taxon>
    </lineage>
</organism>
<proteinExistence type="predicted"/>
<sequence length="299" mass="31664">MFLPSSSSSSWASWLGLDEDDDGDDEDGLSLSADGLNDFLARVDLVGVGPVHVVFFFLLYGQTDTGWLEGACGIFWPVPMLVTVLVSVLVVAVVMAVSGVDGALIVVLVLVQIDRVCRADKVGGSVSGGRVAWLQDGASGAAGQVAVQRLGALGMEVDGARAARVVVVAYVAHRVVGPVERSVLGQVFSRVFYELFLGAAVVAERGAAREQPALLSGHSLGADAAKKSVVFYAFFPEVFAAISVVEVEFDGVFVEAVVFRMKFDQEFFALEAQLADFGPRKCVYFGAVLENQNAHVGHC</sequence>
<gene>
    <name evidence="2" type="ORF">BpHYR1_016524</name>
</gene>
<dbReference type="EMBL" id="REGN01004039">
    <property type="protein sequence ID" value="RNA19479.1"/>
    <property type="molecule type" value="Genomic_DNA"/>
</dbReference>